<dbReference type="PROSITE" id="PS50848">
    <property type="entry name" value="START"/>
    <property type="match status" value="1"/>
</dbReference>
<evidence type="ECO:0000256" key="6">
    <source>
        <dbReference type="ARBA" id="ARBA00023155"/>
    </source>
</evidence>
<dbReference type="CDD" id="cd00086">
    <property type="entry name" value="homeodomain"/>
    <property type="match status" value="1"/>
</dbReference>
<accession>A0A3Q7XRV8</accession>
<dbReference type="OrthoDB" id="1422316at2759"/>
<keyword evidence="7" id="KW-0804">Transcription</keyword>
<dbReference type="SMART" id="SM00389">
    <property type="entry name" value="HOX"/>
    <property type="match status" value="1"/>
</dbReference>
<dbReference type="InterPro" id="IPR002913">
    <property type="entry name" value="START_lipid-bd_dom"/>
</dbReference>
<dbReference type="InterPro" id="IPR042160">
    <property type="entry name" value="HD-Zip_IV"/>
</dbReference>
<dbReference type="SMART" id="SM00234">
    <property type="entry name" value="START"/>
    <property type="match status" value="1"/>
</dbReference>
<comment type="subcellular location">
    <subcellularLocation>
        <location evidence="1 9 10">Nucleus</location>
    </subcellularLocation>
</comment>
<dbReference type="PROSITE" id="PS00027">
    <property type="entry name" value="HOMEOBOX_1"/>
    <property type="match status" value="1"/>
</dbReference>
<dbReference type="Gene3D" id="1.10.10.60">
    <property type="entry name" value="Homeodomain-like"/>
    <property type="match status" value="1"/>
</dbReference>
<dbReference type="GO" id="GO:0003677">
    <property type="term" value="F:DNA binding"/>
    <property type="evidence" value="ECO:0007669"/>
    <property type="project" value="UniProtKB-UniRule"/>
</dbReference>
<dbReference type="GO" id="GO:0000981">
    <property type="term" value="F:DNA-binding transcription factor activity, RNA polymerase II-specific"/>
    <property type="evidence" value="ECO:0007669"/>
    <property type="project" value="InterPro"/>
</dbReference>
<dbReference type="PANTHER" id="PTHR45654">
    <property type="entry name" value="HOMEOBOX-LEUCINE ZIPPER PROTEIN MERISTEM L1"/>
    <property type="match status" value="1"/>
</dbReference>
<name>A0A3Q7XRV8_CICAR</name>
<evidence type="ECO:0000256" key="2">
    <source>
        <dbReference type="ARBA" id="ARBA00006789"/>
    </source>
</evidence>
<evidence type="ECO:0000256" key="11">
    <source>
        <dbReference type="SAM" id="MobiDB-lite"/>
    </source>
</evidence>
<dbReference type="CDD" id="cd08875">
    <property type="entry name" value="START_ArGLABRA2_like"/>
    <property type="match status" value="1"/>
</dbReference>
<dbReference type="Pfam" id="PF01852">
    <property type="entry name" value="START"/>
    <property type="match status" value="1"/>
</dbReference>
<keyword evidence="5 9" id="KW-0238">DNA-binding</keyword>
<dbReference type="PANTHER" id="PTHR45654:SF9">
    <property type="entry name" value="HOMEOBOX-LEUCINE ZIPPER PROTEIN HDG10-RELATED"/>
    <property type="match status" value="1"/>
</dbReference>
<keyword evidence="6 9" id="KW-0371">Homeobox</keyword>
<dbReference type="Proteomes" id="UP000087171">
    <property type="component" value="Chromosome Ca1"/>
</dbReference>
<evidence type="ECO:0000256" key="5">
    <source>
        <dbReference type="ARBA" id="ARBA00023125"/>
    </source>
</evidence>
<dbReference type="Gene3D" id="3.30.530.20">
    <property type="match status" value="1"/>
</dbReference>
<dbReference type="InterPro" id="IPR017970">
    <property type="entry name" value="Homeobox_CS"/>
</dbReference>
<evidence type="ECO:0000256" key="1">
    <source>
        <dbReference type="ARBA" id="ARBA00004123"/>
    </source>
</evidence>
<dbReference type="InterPro" id="IPR057993">
    <property type="entry name" value="HD-Zip_IV_C"/>
</dbReference>
<reference evidence="14" key="1">
    <citation type="journal article" date="2013" name="Nat. Biotechnol.">
        <title>Draft genome sequence of chickpea (Cicer arietinum) provides a resource for trait improvement.</title>
        <authorList>
            <person name="Varshney R.K."/>
            <person name="Song C."/>
            <person name="Saxena R.K."/>
            <person name="Azam S."/>
            <person name="Yu S."/>
            <person name="Sharpe A.G."/>
            <person name="Cannon S."/>
            <person name="Baek J."/>
            <person name="Rosen B.D."/>
            <person name="Tar'an B."/>
            <person name="Millan T."/>
            <person name="Zhang X."/>
            <person name="Ramsay L.D."/>
            <person name="Iwata A."/>
            <person name="Wang Y."/>
            <person name="Nelson W."/>
            <person name="Farmer A.D."/>
            <person name="Gaur P.M."/>
            <person name="Soderlund C."/>
            <person name="Penmetsa R.V."/>
            <person name="Xu C."/>
            <person name="Bharti A.K."/>
            <person name="He W."/>
            <person name="Winter P."/>
            <person name="Zhao S."/>
            <person name="Hane J.K."/>
            <person name="Carrasquilla-Garcia N."/>
            <person name="Condie J.A."/>
            <person name="Upadhyaya H.D."/>
            <person name="Luo M.C."/>
            <person name="Thudi M."/>
            <person name="Gowda C.L."/>
            <person name="Singh N.P."/>
            <person name="Lichtenzveig J."/>
            <person name="Gali K.K."/>
            <person name="Rubio J."/>
            <person name="Nadarajan N."/>
            <person name="Dolezel J."/>
            <person name="Bansal K.C."/>
            <person name="Xu X."/>
            <person name="Edwards D."/>
            <person name="Zhang G."/>
            <person name="Kahl G."/>
            <person name="Gil J."/>
            <person name="Singh K.B."/>
            <person name="Datta S.K."/>
            <person name="Jackson S.A."/>
            <person name="Wang J."/>
            <person name="Cook D.R."/>
        </authorList>
    </citation>
    <scope>NUCLEOTIDE SEQUENCE [LARGE SCALE GENOMIC DNA]</scope>
    <source>
        <strain evidence="14">cv. CDC Frontier</strain>
    </source>
</reference>
<dbReference type="InterPro" id="IPR001356">
    <property type="entry name" value="HD"/>
</dbReference>
<dbReference type="STRING" id="3827.A0A3Q7XRV8"/>
<comment type="similarity">
    <text evidence="2">Belongs to the HD-ZIP homeobox family. Class IV subfamily.</text>
</comment>
<feature type="DNA-binding region" description="Homeobox" evidence="9">
    <location>
        <begin position="32"/>
        <end position="83"/>
    </location>
</feature>
<evidence type="ECO:0000256" key="10">
    <source>
        <dbReference type="RuleBase" id="RU000682"/>
    </source>
</evidence>
<dbReference type="InterPro" id="IPR009057">
    <property type="entry name" value="Homeodomain-like_sf"/>
</dbReference>
<evidence type="ECO:0000313" key="14">
    <source>
        <dbReference type="Proteomes" id="UP000087171"/>
    </source>
</evidence>
<dbReference type="InterPro" id="IPR023393">
    <property type="entry name" value="START-like_dom_sf"/>
</dbReference>
<feature type="region of interest" description="Disordered" evidence="11">
    <location>
        <begin position="1"/>
        <end position="25"/>
    </location>
</feature>
<keyword evidence="3" id="KW-0805">Transcription regulation</keyword>
<keyword evidence="4" id="KW-0175">Coiled coil</keyword>
<protein>
    <submittedName>
        <fullName evidence="15">Homeobox-leucine zipper protein HDG11-like isoform X1</fullName>
    </submittedName>
</protein>
<dbReference type="Pfam" id="PF25797">
    <property type="entry name" value="PDF2_C"/>
    <property type="match status" value="1"/>
</dbReference>
<evidence type="ECO:0000313" key="15">
    <source>
        <dbReference type="RefSeq" id="XP_027186536.1"/>
    </source>
</evidence>
<evidence type="ECO:0000256" key="7">
    <source>
        <dbReference type="ARBA" id="ARBA00023163"/>
    </source>
</evidence>
<feature type="compositionally biased region" description="Basic and acidic residues" evidence="11">
    <location>
        <begin position="1"/>
        <end position="15"/>
    </location>
</feature>
<evidence type="ECO:0000256" key="9">
    <source>
        <dbReference type="PROSITE-ProRule" id="PRU00108"/>
    </source>
</evidence>
<sequence>MDHSMGEIGRSRDEDTQNSQKGKISFNINLNPAQATILEKYFMRECQHPSEAQRQQLAKEVGLEPTKIKFWFQNMRTQLKGMLNHEVGGSSSDVDNNGKQIMGNYNEEKTMVSQIAAVAMEELVRLIKCKKEPLWIHYPTAHDDKFTLHKENYQQIFPKTNHVIGTNVCKVSSKYSAIVNLSCMQLVGIFLDSVKWADMFPTIITKAQTTKVFENGSLRNRDGALQLMYEEMHILSPLVGPHEFNIVRYCKQVDVGVWIITDVSIASSQLNAPPLAFSWKHPSGCMIREIHNGACEVTWVEHVDLDVKIHKHHQFRDFVGTYNLCGAETWIKELQRMCNRSISSEVESIFDNELGVIQTVEGRQNVMNFANRMVKMFCECLTMSNQMKFTQKTLNVIGGIRLSIRETGIGEPNGMVIVAASTIWLPQPSDKVIEFLTDPIKRPQVYNWDVLSDGDPVNEIVHISNGLYPENFTSIIRPFDSNETGMVILHESFTSPFGSYLVYAPMDTALMNVAISGEEDLTLLEILPCGFVVSPICPSNEGNNNNNNTSGAGSLLTLAYQIFVADHYEENVNNLLNAQNVDTIVSLLTTTLKSVKDGLVN</sequence>
<reference evidence="15" key="2">
    <citation type="submission" date="2025-08" db="UniProtKB">
        <authorList>
            <consortium name="RefSeq"/>
        </authorList>
    </citation>
    <scope>IDENTIFICATION</scope>
    <source>
        <tissue evidence="15">Etiolated seedlings</tissue>
    </source>
</reference>
<dbReference type="GO" id="GO:0005634">
    <property type="term" value="C:nucleus"/>
    <property type="evidence" value="ECO:0007669"/>
    <property type="project" value="UniProtKB-SubCell"/>
</dbReference>
<feature type="domain" description="START" evidence="13">
    <location>
        <begin position="105"/>
        <end position="343"/>
    </location>
</feature>
<organism evidence="14 15">
    <name type="scientific">Cicer arietinum</name>
    <name type="common">Chickpea</name>
    <name type="synonym">Garbanzo</name>
    <dbReference type="NCBI Taxonomy" id="3827"/>
    <lineage>
        <taxon>Eukaryota</taxon>
        <taxon>Viridiplantae</taxon>
        <taxon>Streptophyta</taxon>
        <taxon>Embryophyta</taxon>
        <taxon>Tracheophyta</taxon>
        <taxon>Spermatophyta</taxon>
        <taxon>Magnoliopsida</taxon>
        <taxon>eudicotyledons</taxon>
        <taxon>Gunneridae</taxon>
        <taxon>Pentapetalae</taxon>
        <taxon>rosids</taxon>
        <taxon>fabids</taxon>
        <taxon>Fabales</taxon>
        <taxon>Fabaceae</taxon>
        <taxon>Papilionoideae</taxon>
        <taxon>50 kb inversion clade</taxon>
        <taxon>NPAAA clade</taxon>
        <taxon>Hologalegina</taxon>
        <taxon>IRL clade</taxon>
        <taxon>Cicereae</taxon>
        <taxon>Cicer</taxon>
    </lineage>
</organism>
<dbReference type="SUPFAM" id="SSF46689">
    <property type="entry name" value="Homeodomain-like"/>
    <property type="match status" value="1"/>
</dbReference>
<gene>
    <name evidence="15" type="primary">LOC101507629</name>
</gene>
<proteinExistence type="inferred from homology"/>
<keyword evidence="14" id="KW-1185">Reference proteome</keyword>
<dbReference type="Pfam" id="PF00046">
    <property type="entry name" value="Homeodomain"/>
    <property type="match status" value="1"/>
</dbReference>
<keyword evidence="8 9" id="KW-0539">Nucleus</keyword>
<evidence type="ECO:0000256" key="8">
    <source>
        <dbReference type="ARBA" id="ARBA00023242"/>
    </source>
</evidence>
<dbReference type="GO" id="GO:0008289">
    <property type="term" value="F:lipid binding"/>
    <property type="evidence" value="ECO:0007669"/>
    <property type="project" value="InterPro"/>
</dbReference>
<dbReference type="AlphaFoldDB" id="A0A3Q7XRV8"/>
<dbReference type="RefSeq" id="XP_027186536.1">
    <property type="nucleotide sequence ID" value="XM_027330735.1"/>
</dbReference>
<evidence type="ECO:0000259" key="13">
    <source>
        <dbReference type="PROSITE" id="PS50848"/>
    </source>
</evidence>
<feature type="domain" description="Homeobox" evidence="12">
    <location>
        <begin position="30"/>
        <end position="82"/>
    </location>
</feature>
<evidence type="ECO:0000256" key="3">
    <source>
        <dbReference type="ARBA" id="ARBA00023015"/>
    </source>
</evidence>
<dbReference type="PROSITE" id="PS50071">
    <property type="entry name" value="HOMEOBOX_2"/>
    <property type="match status" value="1"/>
</dbReference>
<evidence type="ECO:0000259" key="12">
    <source>
        <dbReference type="PROSITE" id="PS50071"/>
    </source>
</evidence>
<evidence type="ECO:0000256" key="4">
    <source>
        <dbReference type="ARBA" id="ARBA00023054"/>
    </source>
</evidence>
<dbReference type="SUPFAM" id="SSF55961">
    <property type="entry name" value="Bet v1-like"/>
    <property type="match status" value="2"/>
</dbReference>